<dbReference type="GO" id="GO:0046314">
    <property type="term" value="P:phosphocreatine biosynthetic process"/>
    <property type="evidence" value="ECO:0007669"/>
    <property type="project" value="InterPro"/>
</dbReference>
<protein>
    <recommendedName>
        <fullName evidence="6">Protein-arginine kinase</fullName>
        <ecNumber evidence="6">2.7.14.1</ecNumber>
    </recommendedName>
</protein>
<dbReference type="GO" id="GO:0005524">
    <property type="term" value="F:ATP binding"/>
    <property type="evidence" value="ECO:0007669"/>
    <property type="project" value="UniProtKB-UniRule"/>
</dbReference>
<evidence type="ECO:0000259" key="9">
    <source>
        <dbReference type="PROSITE" id="PS51510"/>
    </source>
</evidence>
<evidence type="ECO:0000256" key="2">
    <source>
        <dbReference type="ARBA" id="ARBA00022741"/>
    </source>
</evidence>
<dbReference type="CDD" id="cd07930">
    <property type="entry name" value="bacterial_phosphagen_kinase"/>
    <property type="match status" value="1"/>
</dbReference>
<dbReference type="EMBL" id="JPVQ01000003">
    <property type="protein sequence ID" value="KGR91940.1"/>
    <property type="molecule type" value="Genomic_DNA"/>
</dbReference>
<dbReference type="AlphaFoldDB" id="A0A0A3J849"/>
<keyword evidence="4 6" id="KW-0067">ATP-binding</keyword>
<feature type="short sequence motif" description="RDXXRA motif of the pArg binding pocket involved in allosteric regulation" evidence="6">
    <location>
        <begin position="337"/>
        <end position="342"/>
    </location>
</feature>
<dbReference type="PANTHER" id="PTHR11547:SF38">
    <property type="entry name" value="ARGININE KINASE 1-RELATED"/>
    <property type="match status" value="1"/>
</dbReference>
<feature type="domain" description="Phosphagen kinase C-terminal" evidence="9">
    <location>
        <begin position="24"/>
        <end position="254"/>
    </location>
</feature>
<dbReference type="GO" id="GO:1990424">
    <property type="term" value="F:protein arginine kinase activity"/>
    <property type="evidence" value="ECO:0007669"/>
    <property type="project" value="UniProtKB-EC"/>
</dbReference>
<keyword evidence="6" id="KW-0021">Allosteric enzyme</keyword>
<feature type="binding site" evidence="6 7">
    <location>
        <position position="125"/>
    </location>
    <ligand>
        <name>ATP</name>
        <dbReference type="ChEBI" id="CHEBI:30616"/>
    </ligand>
</feature>
<dbReference type="RefSeq" id="WP_036172374.1">
    <property type="nucleotide sequence ID" value="NZ_AVCZ01000003.1"/>
</dbReference>
<evidence type="ECO:0000256" key="4">
    <source>
        <dbReference type="ARBA" id="ARBA00022840"/>
    </source>
</evidence>
<proteinExistence type="inferred from homology"/>
<dbReference type="PROSITE" id="PS51510">
    <property type="entry name" value="PHOSPHAGEN_KINASE_C"/>
    <property type="match status" value="1"/>
</dbReference>
<dbReference type="InterPro" id="IPR023660">
    <property type="entry name" value="Arg_Kinase"/>
</dbReference>
<dbReference type="GO" id="GO:0004111">
    <property type="term" value="F:creatine kinase activity"/>
    <property type="evidence" value="ECO:0007669"/>
    <property type="project" value="InterPro"/>
</dbReference>
<comment type="caution">
    <text evidence="10">The sequence shown here is derived from an EMBL/GenBank/DDBJ whole genome shotgun (WGS) entry which is preliminary data.</text>
</comment>
<keyword evidence="2 6" id="KW-0547">Nucleotide-binding</keyword>
<dbReference type="NCBIfam" id="NF002194">
    <property type="entry name" value="PRK01059.1-4"/>
    <property type="match status" value="1"/>
</dbReference>
<comment type="function">
    <text evidence="6">Catalyzes the specific phosphorylation of arginine residues in proteins.</text>
</comment>
<evidence type="ECO:0000256" key="7">
    <source>
        <dbReference type="PROSITE-ProRule" id="PRU00843"/>
    </source>
</evidence>
<dbReference type="InterPro" id="IPR022415">
    <property type="entry name" value="ATP-guanido_PTrfase_AS"/>
</dbReference>
<dbReference type="InterPro" id="IPR022414">
    <property type="entry name" value="ATP-guanido_PTrfase_cat"/>
</dbReference>
<evidence type="ECO:0000256" key="5">
    <source>
        <dbReference type="ARBA" id="ARBA00051816"/>
    </source>
</evidence>
<dbReference type="FunFam" id="3.30.590.10:FF:000007">
    <property type="entry name" value="Protein-arginine kinase"/>
    <property type="match status" value="1"/>
</dbReference>
<sequence>MNLEHFLKSDGPSWLEVKGSDADIVMSTRIRLARNLVGYRFPLSFDEQEAKQIDQVVTQALLNRNNGDHFFSHFTIKEMPALQRQILVEKHLISPLLAKKEKSASVVISNDESISVMVNEEDHLRIQCLSPGFQLYETYELANQLDRYLEKHIPYAFEESFGYLTSCPTNVGTGLRASVMVHLPALTMSKQMKAIIQTLTRLGMVVRGIYGEGSENLGNIYQISNQITLGKSEEEILNDLQNVVEQIIQNERNARQLIMQQAPIALEDRIQRSLGTLKYARIMTSEEAASCLSNVRLGIDLNIIKDVPLSILNECMILIQQGFVQQYAGTTLQATERDLFRAKLLREKLNAKTKNSVEKGEEKYDV</sequence>
<organism evidence="10 11">
    <name type="scientific">Ureibacillus massiliensis 4400831 = CIP 108448 = CCUG 49529</name>
    <dbReference type="NCBI Taxonomy" id="1211035"/>
    <lineage>
        <taxon>Bacteria</taxon>
        <taxon>Bacillati</taxon>
        <taxon>Bacillota</taxon>
        <taxon>Bacilli</taxon>
        <taxon>Bacillales</taxon>
        <taxon>Caryophanaceae</taxon>
        <taxon>Ureibacillus</taxon>
    </lineage>
</organism>
<evidence type="ECO:0000313" key="11">
    <source>
        <dbReference type="Proteomes" id="UP000030595"/>
    </source>
</evidence>
<dbReference type="Gene3D" id="3.30.590.10">
    <property type="entry name" value="Glutamine synthetase/guanido kinase, catalytic domain"/>
    <property type="match status" value="1"/>
</dbReference>
<dbReference type="PANTHER" id="PTHR11547">
    <property type="entry name" value="ARGININE OR CREATINE KINASE"/>
    <property type="match status" value="1"/>
</dbReference>
<evidence type="ECO:0000313" key="10">
    <source>
        <dbReference type="EMBL" id="KGR91940.1"/>
    </source>
</evidence>
<name>A0A0A3J849_9BACL</name>
<comment type="similarity">
    <text evidence="6 7 8">Belongs to the ATP:guanido phosphotransferase family.</text>
</comment>
<keyword evidence="1 6" id="KW-0808">Transferase</keyword>
<dbReference type="eggNOG" id="COG3869">
    <property type="taxonomic scope" value="Bacteria"/>
</dbReference>
<dbReference type="HAMAP" id="MF_00602">
    <property type="entry name" value="Prot_Arg_kinase"/>
    <property type="match status" value="1"/>
</dbReference>
<accession>A0A0A3J849</accession>
<dbReference type="PROSITE" id="PS00112">
    <property type="entry name" value="PHOSPHAGEN_KINASE"/>
    <property type="match status" value="1"/>
</dbReference>
<feature type="binding site" evidence="6 7">
    <location>
        <position position="91"/>
    </location>
    <ligand>
        <name>ATP</name>
        <dbReference type="ChEBI" id="CHEBI:30616"/>
    </ligand>
</feature>
<evidence type="ECO:0000256" key="1">
    <source>
        <dbReference type="ARBA" id="ARBA00022679"/>
    </source>
</evidence>
<dbReference type="OrthoDB" id="9791353at2"/>
<comment type="catalytic activity">
    <reaction evidence="5 6">
        <text>L-arginyl-[protein] + ATP = N(omega)-phospho-L-arginyl-[protein] + ADP + H(+)</text>
        <dbReference type="Rhea" id="RHEA:43384"/>
        <dbReference type="Rhea" id="RHEA-COMP:10532"/>
        <dbReference type="Rhea" id="RHEA-COMP:10533"/>
        <dbReference type="ChEBI" id="CHEBI:15378"/>
        <dbReference type="ChEBI" id="CHEBI:29965"/>
        <dbReference type="ChEBI" id="CHEBI:30616"/>
        <dbReference type="ChEBI" id="CHEBI:83226"/>
        <dbReference type="ChEBI" id="CHEBI:456216"/>
        <dbReference type="EC" id="2.7.14.1"/>
    </reaction>
</comment>
<dbReference type="InterPro" id="IPR000749">
    <property type="entry name" value="ATP-guanido_PTrfase"/>
</dbReference>
<dbReference type="SUPFAM" id="SSF55931">
    <property type="entry name" value="Glutamine synthetase/guanido kinase"/>
    <property type="match status" value="1"/>
</dbReference>
<evidence type="ECO:0000256" key="6">
    <source>
        <dbReference type="HAMAP-Rule" id="MF_00602"/>
    </source>
</evidence>
<dbReference type="Pfam" id="PF00217">
    <property type="entry name" value="ATP-gua_Ptrans"/>
    <property type="match status" value="1"/>
</dbReference>
<reference evidence="10 11" key="1">
    <citation type="submission" date="2014-02" db="EMBL/GenBank/DDBJ databases">
        <title>Draft genome sequence of Lysinibacillus massiliensis CCUG 49529.</title>
        <authorList>
            <person name="Zhang F."/>
            <person name="Wang G."/>
            <person name="Zhang L."/>
        </authorList>
    </citation>
    <scope>NUCLEOTIDE SEQUENCE [LARGE SCALE GENOMIC DNA]</scope>
    <source>
        <strain evidence="10 11">CCUG 49529</strain>
    </source>
</reference>
<gene>
    <name evidence="6" type="primary">mcsB</name>
    <name evidence="10" type="ORF">CD30_03295</name>
</gene>
<dbReference type="InterPro" id="IPR014746">
    <property type="entry name" value="Gln_synth/guanido_kin_cat_dom"/>
</dbReference>
<feature type="binding site" evidence="6 7">
    <location>
        <begin position="207"/>
        <end position="212"/>
    </location>
    <ligand>
        <name>ATP</name>
        <dbReference type="ChEBI" id="CHEBI:30616"/>
    </ligand>
</feature>
<feature type="binding site" evidence="6 7">
    <location>
        <begin position="27"/>
        <end position="31"/>
    </location>
    <ligand>
        <name>ATP</name>
        <dbReference type="ChEBI" id="CHEBI:30616"/>
    </ligand>
</feature>
<dbReference type="EC" id="2.7.14.1" evidence="6"/>
<keyword evidence="3 6" id="KW-0418">Kinase</keyword>
<evidence type="ECO:0000256" key="3">
    <source>
        <dbReference type="ARBA" id="ARBA00022777"/>
    </source>
</evidence>
<evidence type="ECO:0000256" key="8">
    <source>
        <dbReference type="RuleBase" id="RU000505"/>
    </source>
</evidence>
<dbReference type="Proteomes" id="UP000030595">
    <property type="component" value="Unassembled WGS sequence"/>
</dbReference>
<keyword evidence="11" id="KW-1185">Reference proteome</keyword>
<comment type="activity regulation">
    <text evidence="6">Appears to be allosterically activated by the binding of pArg-containing polypeptides to the pArg-binding pocket localized in the C-terminal domain of McsB.</text>
</comment>
<feature type="binding site" evidence="6 7">
    <location>
        <begin position="176"/>
        <end position="180"/>
    </location>
    <ligand>
        <name>ATP</name>
        <dbReference type="ChEBI" id="CHEBI:30616"/>
    </ligand>
</feature>
<dbReference type="GO" id="GO:0005615">
    <property type="term" value="C:extracellular space"/>
    <property type="evidence" value="ECO:0007669"/>
    <property type="project" value="TreeGrafter"/>
</dbReference>